<proteinExistence type="predicted"/>
<dbReference type="Gene3D" id="3.30.230.10">
    <property type="match status" value="1"/>
</dbReference>
<dbReference type="InterPro" id="IPR020568">
    <property type="entry name" value="Ribosomal_Su5_D2-typ_SF"/>
</dbReference>
<organism evidence="3 4">
    <name type="scientific">Romanomermis culicivorax</name>
    <name type="common">Nematode worm</name>
    <dbReference type="NCBI Taxonomy" id="13658"/>
    <lineage>
        <taxon>Eukaryota</taxon>
        <taxon>Metazoa</taxon>
        <taxon>Ecdysozoa</taxon>
        <taxon>Nematoda</taxon>
        <taxon>Enoplea</taxon>
        <taxon>Dorylaimia</taxon>
        <taxon>Mermithida</taxon>
        <taxon>Mermithoidea</taxon>
        <taxon>Mermithidae</taxon>
        <taxon>Romanomermis</taxon>
    </lineage>
</organism>
<dbReference type="AlphaFoldDB" id="A0A915L0Y3"/>
<evidence type="ECO:0000256" key="1">
    <source>
        <dbReference type="ARBA" id="ARBA00022679"/>
    </source>
</evidence>
<reference evidence="4" key="1">
    <citation type="submission" date="2022-11" db="UniProtKB">
        <authorList>
            <consortium name="WormBaseParasite"/>
        </authorList>
    </citation>
    <scope>IDENTIFICATION</scope>
</reference>
<keyword evidence="1" id="KW-0808">Transferase</keyword>
<dbReference type="GO" id="GO:0005524">
    <property type="term" value="F:ATP binding"/>
    <property type="evidence" value="ECO:0007669"/>
    <property type="project" value="InterPro"/>
</dbReference>
<dbReference type="OMA" id="MTVNELY"/>
<evidence type="ECO:0000313" key="4">
    <source>
        <dbReference type="WBParaSite" id="nRc.2.0.1.t44126-RA"/>
    </source>
</evidence>
<dbReference type="Proteomes" id="UP000887565">
    <property type="component" value="Unplaced"/>
</dbReference>
<dbReference type="WBParaSite" id="nRc.2.0.1.t44126-RA">
    <property type="protein sequence ID" value="nRc.2.0.1.t44126-RA"/>
    <property type="gene ID" value="nRc.2.0.1.g44126"/>
</dbReference>
<dbReference type="SUPFAM" id="SSF54211">
    <property type="entry name" value="Ribosomal protein S5 domain 2-like"/>
    <property type="match status" value="1"/>
</dbReference>
<dbReference type="InterPro" id="IPR006205">
    <property type="entry name" value="Mev_gal_kin"/>
</dbReference>
<dbReference type="GO" id="GO:0005829">
    <property type="term" value="C:cytosol"/>
    <property type="evidence" value="ECO:0007669"/>
    <property type="project" value="TreeGrafter"/>
</dbReference>
<evidence type="ECO:0000313" key="3">
    <source>
        <dbReference type="Proteomes" id="UP000887565"/>
    </source>
</evidence>
<sequence length="170" mass="18287">MTVNELYLSAPGKAILFGEHSVVYGRTAVAGSIDLRTYLSLYTSNDGRIYLCLPDIGVEKTWMLKDFLQIAEELDDVDLSDDSAPSLELLVPLARRLIGGGSQADDPSSSGVQNLAVLAFLFVLLGVAQRRSIFPTKSMGVPMATIWIAIGLENPGAVAQWLAIWSTISG</sequence>
<evidence type="ECO:0000256" key="2">
    <source>
        <dbReference type="ARBA" id="ARBA00022777"/>
    </source>
</evidence>
<dbReference type="InterPro" id="IPR014721">
    <property type="entry name" value="Ribsml_uS5_D2-typ_fold_subgr"/>
</dbReference>
<keyword evidence="2" id="KW-0418">Kinase</keyword>
<dbReference type="GO" id="GO:0006695">
    <property type="term" value="P:cholesterol biosynthetic process"/>
    <property type="evidence" value="ECO:0007669"/>
    <property type="project" value="TreeGrafter"/>
</dbReference>
<keyword evidence="3" id="KW-1185">Reference proteome</keyword>
<protein>
    <submittedName>
        <fullName evidence="4">Mevalonate kinase</fullName>
    </submittedName>
</protein>
<name>A0A915L0Y3_ROMCU</name>
<dbReference type="PANTHER" id="PTHR43290">
    <property type="entry name" value="MEVALONATE KINASE"/>
    <property type="match status" value="1"/>
</dbReference>
<dbReference type="GO" id="GO:0019287">
    <property type="term" value="P:isopentenyl diphosphate biosynthetic process, mevalonate pathway"/>
    <property type="evidence" value="ECO:0007669"/>
    <property type="project" value="TreeGrafter"/>
</dbReference>
<accession>A0A915L0Y3</accession>
<dbReference type="PANTHER" id="PTHR43290:SF2">
    <property type="entry name" value="MEVALONATE KINASE"/>
    <property type="match status" value="1"/>
</dbReference>
<dbReference type="GO" id="GO:0004496">
    <property type="term" value="F:mevalonate kinase activity"/>
    <property type="evidence" value="ECO:0007669"/>
    <property type="project" value="InterPro"/>
</dbReference>